<proteinExistence type="predicted"/>
<reference evidence="3 4" key="2">
    <citation type="submission" date="2021-10" db="EMBL/GenBank/DDBJ databases">
        <authorList>
            <person name="Piombo E."/>
        </authorList>
    </citation>
    <scope>NUCLEOTIDE SEQUENCE [LARGE SCALE GENOMIC DNA]</scope>
</reference>
<dbReference type="Proteomes" id="UP000754883">
    <property type="component" value="Unassembled WGS sequence"/>
</dbReference>
<keyword evidence="4" id="KW-1185">Reference proteome</keyword>
<comment type="caution">
    <text evidence="3">The sequence shown here is derived from an EMBL/GenBank/DDBJ whole genome shotgun (WGS) entry which is preliminary data.</text>
</comment>
<dbReference type="Pfam" id="PF26640">
    <property type="entry name" value="DUF8212"/>
    <property type="match status" value="1"/>
</dbReference>
<organism evidence="3 4">
    <name type="scientific">Clonostachys byssicola</name>
    <dbReference type="NCBI Taxonomy" id="160290"/>
    <lineage>
        <taxon>Eukaryota</taxon>
        <taxon>Fungi</taxon>
        <taxon>Dikarya</taxon>
        <taxon>Ascomycota</taxon>
        <taxon>Pezizomycotina</taxon>
        <taxon>Sordariomycetes</taxon>
        <taxon>Hypocreomycetidae</taxon>
        <taxon>Hypocreales</taxon>
        <taxon>Bionectriaceae</taxon>
        <taxon>Clonostachys</taxon>
    </lineage>
</organism>
<dbReference type="EMBL" id="CABFNO020001317">
    <property type="protein sequence ID" value="CAG9980518.1"/>
    <property type="molecule type" value="Genomic_DNA"/>
</dbReference>
<accession>A0A9N9XVV7</accession>
<dbReference type="PANTHER" id="PTHR10622">
    <property type="entry name" value="HET DOMAIN-CONTAINING PROTEIN"/>
    <property type="match status" value="1"/>
</dbReference>
<dbReference type="InterPro" id="IPR010730">
    <property type="entry name" value="HET"/>
</dbReference>
<dbReference type="InterPro" id="IPR058525">
    <property type="entry name" value="DUF8212"/>
</dbReference>
<protein>
    <recommendedName>
        <fullName evidence="5">Heterokaryon incompatibility domain-containing protein</fullName>
    </recommendedName>
</protein>
<dbReference type="Pfam" id="PF06985">
    <property type="entry name" value="HET"/>
    <property type="match status" value="1"/>
</dbReference>
<evidence type="ECO:0008006" key="5">
    <source>
        <dbReference type="Google" id="ProtNLM"/>
    </source>
</evidence>
<feature type="domain" description="DUF8212" evidence="2">
    <location>
        <begin position="227"/>
        <end position="262"/>
    </location>
</feature>
<sequence length="560" mass="63576">MRLLNAHTLKLELFHDPDAQNVKYATLSHTWGEDEVSFSDMQNPTAAEKKLGFAKIRSACEMTIDYGLSYVWVDTCCIDKSSSAELSEAINSMFRWYKNSAFCFAHLSDLRPDQTAGQSVDKSALENCRWFTRGWTLQELIAPKDLVFFDQNWKRIGTKNDLKGVIQDITCINHQILDGSCPLSSVAIAKRMSWASNRETTRVEDEAYSLLGIFDINMSMIYGEGPRAFIRLQEEILRMTTDLSIFAWRTPNPDPLYGLHTFRGPRGEPYRGIFAESAAEFRSCGFIELNKDQFQFRGEISLTNRGVKIHTAITHLDDDMFMLDLHCYDLASQKKPERLCIYLKSELDTFYRESPSLLSTRVPTIAAPAPRTIYLARTVGDKFRGTLSEAMELRIRFSSDEALKGSYAVDNMAAVPELFWDQPQLCFSFPSFSHFLGFVRFRIAPFKYPSHLNRSLLLVCNLVDSAELRIGFREEHEFQSIYEGGECRTAINPFTNIEDYGPLGDPFSLNAICSGKSSSATIASGDFCLRADLGKSNTSHFEINVHIEVRDFGSLDDIYK</sequence>
<reference evidence="4" key="1">
    <citation type="submission" date="2019-06" db="EMBL/GenBank/DDBJ databases">
        <authorList>
            <person name="Broberg M."/>
        </authorList>
    </citation>
    <scope>NUCLEOTIDE SEQUENCE [LARGE SCALE GENOMIC DNA]</scope>
</reference>
<dbReference type="AlphaFoldDB" id="A0A9N9XVV7"/>
<evidence type="ECO:0000259" key="2">
    <source>
        <dbReference type="Pfam" id="PF26640"/>
    </source>
</evidence>
<feature type="domain" description="Heterokaryon incompatibility" evidence="1">
    <location>
        <begin position="24"/>
        <end position="114"/>
    </location>
</feature>
<gene>
    <name evidence="3" type="ORF">CBYS24578_00007483</name>
</gene>
<dbReference type="PANTHER" id="PTHR10622:SF12">
    <property type="entry name" value="HET DOMAIN-CONTAINING PROTEIN"/>
    <property type="match status" value="1"/>
</dbReference>
<dbReference type="OrthoDB" id="20872at2759"/>
<evidence type="ECO:0000313" key="3">
    <source>
        <dbReference type="EMBL" id="CAG9980518.1"/>
    </source>
</evidence>
<evidence type="ECO:0000313" key="4">
    <source>
        <dbReference type="Proteomes" id="UP000754883"/>
    </source>
</evidence>
<name>A0A9N9XVV7_9HYPO</name>
<evidence type="ECO:0000259" key="1">
    <source>
        <dbReference type="Pfam" id="PF06985"/>
    </source>
</evidence>